<accession>A0A4R6RBZ3</accession>
<keyword evidence="2" id="KW-1185">Reference proteome</keyword>
<evidence type="ECO:0000313" key="2">
    <source>
        <dbReference type="Proteomes" id="UP000294593"/>
    </source>
</evidence>
<comment type="caution">
    <text evidence="1">The sequence shown here is derived from an EMBL/GenBank/DDBJ whole genome shotgun (WGS) entry which is preliminary data.</text>
</comment>
<evidence type="ECO:0000313" key="1">
    <source>
        <dbReference type="EMBL" id="TDP83663.1"/>
    </source>
</evidence>
<organism evidence="1 2">
    <name type="scientific">Aquabacterium commune</name>
    <dbReference type="NCBI Taxonomy" id="70586"/>
    <lineage>
        <taxon>Bacteria</taxon>
        <taxon>Pseudomonadati</taxon>
        <taxon>Pseudomonadota</taxon>
        <taxon>Betaproteobacteria</taxon>
        <taxon>Burkholderiales</taxon>
        <taxon>Aquabacterium</taxon>
    </lineage>
</organism>
<dbReference type="EMBL" id="SNXW01000004">
    <property type="protein sequence ID" value="TDP83663.1"/>
    <property type="molecule type" value="Genomic_DNA"/>
</dbReference>
<name>A0A4R6RBZ3_9BURK</name>
<dbReference type="RefSeq" id="WP_133608323.1">
    <property type="nucleotide sequence ID" value="NZ_SNXW01000004.1"/>
</dbReference>
<evidence type="ECO:0008006" key="3">
    <source>
        <dbReference type="Google" id="ProtNLM"/>
    </source>
</evidence>
<gene>
    <name evidence="1" type="ORF">EV672_10441</name>
</gene>
<sequence length="131" mass="13451">MPNLSAVAMTDAVQTHLGEIESHLGALDAALASGDADRIEQQSQILQLGLAQGLAAFRQAATSGAALPADLHQRLVLARTRCLQQQQSVQLASASLGRTLGVLFPSQDGAQGATYGVPGQGAGARAMSAYR</sequence>
<reference evidence="1 2" key="1">
    <citation type="submission" date="2019-03" db="EMBL/GenBank/DDBJ databases">
        <title>Genomic Encyclopedia of Type Strains, Phase IV (KMG-IV): sequencing the most valuable type-strain genomes for metagenomic binning, comparative biology and taxonomic classification.</title>
        <authorList>
            <person name="Goeker M."/>
        </authorList>
    </citation>
    <scope>NUCLEOTIDE SEQUENCE [LARGE SCALE GENOMIC DNA]</scope>
    <source>
        <strain evidence="1 2">DSM 11901</strain>
    </source>
</reference>
<proteinExistence type="predicted"/>
<dbReference type="Proteomes" id="UP000294593">
    <property type="component" value="Unassembled WGS sequence"/>
</dbReference>
<protein>
    <recommendedName>
        <fullName evidence="3">Flagella synthesis protein FlgN</fullName>
    </recommendedName>
</protein>
<dbReference type="AlphaFoldDB" id="A0A4R6RBZ3"/>